<dbReference type="KEGG" id="talb:FTW19_00190"/>
<dbReference type="InterPro" id="IPR036388">
    <property type="entry name" value="WH-like_DNA-bd_sf"/>
</dbReference>
<dbReference type="Pfam" id="PF03965">
    <property type="entry name" value="Penicillinase_R"/>
    <property type="match status" value="1"/>
</dbReference>
<dbReference type="OrthoDB" id="279010at2"/>
<keyword evidence="4" id="KW-0804">Transcription</keyword>
<keyword evidence="6" id="KW-1185">Reference proteome</keyword>
<dbReference type="PIRSF" id="PIRSF019455">
    <property type="entry name" value="CopR_AtkY"/>
    <property type="match status" value="1"/>
</dbReference>
<sequence length="128" mass="14480">MPVPKLSKLEYQIMEALWDKSETSLREIQESFPANERPAYTTIQTMVYRMEAKGIVRRVKKVGNFHVFAASITRDAAQRRLVDDLLALLGGRPQLVMAHLIRGGKLSLADVKDAEKTLRQLSSKEKPS</sequence>
<dbReference type="Proteomes" id="UP000321820">
    <property type="component" value="Chromosome"/>
</dbReference>
<accession>A0A5B9E2M3</accession>
<dbReference type="InterPro" id="IPR036390">
    <property type="entry name" value="WH_DNA-bd_sf"/>
</dbReference>
<dbReference type="SUPFAM" id="SSF46785">
    <property type="entry name" value="Winged helix' DNA-binding domain"/>
    <property type="match status" value="1"/>
</dbReference>
<dbReference type="EMBL" id="CP042806">
    <property type="protein sequence ID" value="QEE26562.1"/>
    <property type="molecule type" value="Genomic_DNA"/>
</dbReference>
<comment type="similarity">
    <text evidence="1">Belongs to the BlaI transcriptional regulatory family.</text>
</comment>
<dbReference type="AlphaFoldDB" id="A0A5B9E2M3"/>
<evidence type="ECO:0000313" key="6">
    <source>
        <dbReference type="Proteomes" id="UP000321820"/>
    </source>
</evidence>
<gene>
    <name evidence="5" type="ORF">FTW19_00190</name>
</gene>
<protein>
    <submittedName>
        <fullName evidence="5">BlaI/MecI/CopY family transcriptional regulator</fullName>
    </submittedName>
</protein>
<evidence type="ECO:0000313" key="5">
    <source>
        <dbReference type="EMBL" id="QEE26562.1"/>
    </source>
</evidence>
<evidence type="ECO:0000256" key="3">
    <source>
        <dbReference type="ARBA" id="ARBA00023125"/>
    </source>
</evidence>
<dbReference type="GO" id="GO:0045892">
    <property type="term" value="P:negative regulation of DNA-templated transcription"/>
    <property type="evidence" value="ECO:0007669"/>
    <property type="project" value="InterPro"/>
</dbReference>
<proteinExistence type="inferred from homology"/>
<organism evidence="5 6">
    <name type="scientific">Terriglobus albidus</name>
    <dbReference type="NCBI Taxonomy" id="1592106"/>
    <lineage>
        <taxon>Bacteria</taxon>
        <taxon>Pseudomonadati</taxon>
        <taxon>Acidobacteriota</taxon>
        <taxon>Terriglobia</taxon>
        <taxon>Terriglobales</taxon>
        <taxon>Acidobacteriaceae</taxon>
        <taxon>Terriglobus</taxon>
    </lineage>
</organism>
<dbReference type="GO" id="GO:0003677">
    <property type="term" value="F:DNA binding"/>
    <property type="evidence" value="ECO:0007669"/>
    <property type="project" value="UniProtKB-KW"/>
</dbReference>
<evidence type="ECO:0000256" key="4">
    <source>
        <dbReference type="ARBA" id="ARBA00023163"/>
    </source>
</evidence>
<keyword evidence="2" id="KW-0805">Transcription regulation</keyword>
<name>A0A5B9E2M3_9BACT</name>
<dbReference type="RefSeq" id="WP_147645700.1">
    <property type="nucleotide sequence ID" value="NZ_CP042806.1"/>
</dbReference>
<evidence type="ECO:0000256" key="1">
    <source>
        <dbReference type="ARBA" id="ARBA00011046"/>
    </source>
</evidence>
<dbReference type="InterPro" id="IPR005650">
    <property type="entry name" value="BlaI_family"/>
</dbReference>
<keyword evidence="3" id="KW-0238">DNA-binding</keyword>
<reference evidence="5 6" key="1">
    <citation type="submission" date="2019-08" db="EMBL/GenBank/DDBJ databases">
        <title>Complete genome sequence of Terriglobus albidus strain ORNL.</title>
        <authorList>
            <person name="Podar M."/>
        </authorList>
    </citation>
    <scope>NUCLEOTIDE SEQUENCE [LARGE SCALE GENOMIC DNA]</scope>
    <source>
        <strain evidence="5 6">ORNL</strain>
    </source>
</reference>
<evidence type="ECO:0000256" key="2">
    <source>
        <dbReference type="ARBA" id="ARBA00023015"/>
    </source>
</evidence>
<dbReference type="Gene3D" id="1.10.10.10">
    <property type="entry name" value="Winged helix-like DNA-binding domain superfamily/Winged helix DNA-binding domain"/>
    <property type="match status" value="1"/>
</dbReference>